<accession>A0ABY7DE08</accession>
<dbReference type="PANTHER" id="PTHR35378">
    <property type="entry name" value="UNNAMED PRODUCT"/>
    <property type="match status" value="1"/>
</dbReference>
<sequence length="271" mass="31652">MYLKPSEIFYSQDSINNVFTSGHKGTYIGDTLDRIIEGRLSYDSLPTITVTKRPGSNKWTTLDNRRLWIFHHLQAQRLCDKIYVNTREYENLSSWDRKKFTNSDGITIITRRNPGGKWHRKISPVRPQDSINNVFTSGHKGTYIGDTLDRIIEGRLSYDSLPTITVTKRSGSNKWTTLDNRRLWIFHHLQAQGLCDKIYVNTREYENLSSWDRRKFTNSNGITIITRRNPGGKWHKKISPVRPKCEDPEPLRVTEQILNHLKYFTVKIALV</sequence>
<reference evidence="1" key="1">
    <citation type="submission" date="2022-11" db="EMBL/GenBank/DDBJ databases">
        <title>Centuries of genome instability and evolution in soft-shell clam transmissible cancer (bioRxiv).</title>
        <authorList>
            <person name="Hart S.F.M."/>
            <person name="Yonemitsu M.A."/>
            <person name="Giersch R.M."/>
            <person name="Beal B.F."/>
            <person name="Arriagada G."/>
            <person name="Davis B.W."/>
            <person name="Ostrander E.A."/>
            <person name="Goff S.P."/>
            <person name="Metzger M.J."/>
        </authorList>
    </citation>
    <scope>NUCLEOTIDE SEQUENCE</scope>
    <source>
        <strain evidence="1">MELC-2E11</strain>
        <tissue evidence="1">Siphon/mantle</tissue>
    </source>
</reference>
<protein>
    <submittedName>
        <fullName evidence="1">Uncharacterized protein</fullName>
    </submittedName>
</protein>
<organism evidence="1 2">
    <name type="scientific">Mya arenaria</name>
    <name type="common">Soft-shell clam</name>
    <dbReference type="NCBI Taxonomy" id="6604"/>
    <lineage>
        <taxon>Eukaryota</taxon>
        <taxon>Metazoa</taxon>
        <taxon>Spiralia</taxon>
        <taxon>Lophotrochozoa</taxon>
        <taxon>Mollusca</taxon>
        <taxon>Bivalvia</taxon>
        <taxon>Autobranchia</taxon>
        <taxon>Heteroconchia</taxon>
        <taxon>Euheterodonta</taxon>
        <taxon>Imparidentia</taxon>
        <taxon>Neoheterodontei</taxon>
        <taxon>Myida</taxon>
        <taxon>Myoidea</taxon>
        <taxon>Myidae</taxon>
        <taxon>Mya</taxon>
    </lineage>
</organism>
<dbReference type="PANTHER" id="PTHR35378:SF1">
    <property type="entry name" value="C2H2-TYPE DOMAIN-CONTAINING PROTEIN"/>
    <property type="match status" value="1"/>
</dbReference>
<proteinExistence type="predicted"/>
<dbReference type="EMBL" id="CP111013">
    <property type="protein sequence ID" value="WAQ95538.1"/>
    <property type="molecule type" value="Genomic_DNA"/>
</dbReference>
<evidence type="ECO:0000313" key="1">
    <source>
        <dbReference type="EMBL" id="WAQ95538.1"/>
    </source>
</evidence>
<dbReference type="Proteomes" id="UP001164746">
    <property type="component" value="Chromosome 2"/>
</dbReference>
<name>A0ABY7DE08_MYAAR</name>
<gene>
    <name evidence="1" type="ORF">MAR_028228</name>
</gene>
<keyword evidence="2" id="KW-1185">Reference proteome</keyword>
<evidence type="ECO:0000313" key="2">
    <source>
        <dbReference type="Proteomes" id="UP001164746"/>
    </source>
</evidence>